<name>A0A0U3FQX7_9CREN</name>
<dbReference type="InterPro" id="IPR009080">
    <property type="entry name" value="tRNAsynth_Ia_anticodon-bd"/>
</dbReference>
<organism evidence="10 11">
    <name type="scientific">Ignicoccus islandicus DSM 13165</name>
    <dbReference type="NCBI Taxonomy" id="940295"/>
    <lineage>
        <taxon>Archaea</taxon>
        <taxon>Thermoproteota</taxon>
        <taxon>Thermoprotei</taxon>
        <taxon>Desulfurococcales</taxon>
        <taxon>Desulfurococcaceae</taxon>
        <taxon>Ignicoccus</taxon>
    </lineage>
</organism>
<dbReference type="Gene3D" id="1.10.730.10">
    <property type="entry name" value="Isoleucyl-tRNA Synthetase, Domain 1"/>
    <property type="match status" value="1"/>
</dbReference>
<protein>
    <recommendedName>
        <fullName evidence="2">leucine--tRNA ligase</fullName>
        <ecNumber evidence="2">6.1.1.4</ecNumber>
    </recommendedName>
    <alternativeName>
        <fullName evidence="8">Leucyl-tRNA synthetase</fullName>
    </alternativeName>
</protein>
<dbReference type="SUPFAM" id="SSF52374">
    <property type="entry name" value="Nucleotidylyl transferase"/>
    <property type="match status" value="1"/>
</dbReference>
<evidence type="ECO:0000259" key="9">
    <source>
        <dbReference type="Pfam" id="PF00133"/>
    </source>
</evidence>
<dbReference type="InterPro" id="IPR002300">
    <property type="entry name" value="aa-tRNA-synth_Ia"/>
</dbReference>
<dbReference type="EMBL" id="CP006867">
    <property type="protein sequence ID" value="ALU12311.1"/>
    <property type="molecule type" value="Genomic_DNA"/>
</dbReference>
<dbReference type="InterPro" id="IPR004493">
    <property type="entry name" value="Leu-tRNA-synth_Ia_arc/euk"/>
</dbReference>
<evidence type="ECO:0000256" key="8">
    <source>
        <dbReference type="ARBA" id="ARBA00030520"/>
    </source>
</evidence>
<dbReference type="KEGG" id="iis:EYM_02315"/>
<accession>A0A0U3FQX7</accession>
<evidence type="ECO:0000256" key="6">
    <source>
        <dbReference type="ARBA" id="ARBA00022917"/>
    </source>
</evidence>
<dbReference type="SUPFAM" id="SSF47323">
    <property type="entry name" value="Anticodon-binding domain of a subclass of class I aminoacyl-tRNA synthetases"/>
    <property type="match status" value="1"/>
</dbReference>
<evidence type="ECO:0000256" key="3">
    <source>
        <dbReference type="ARBA" id="ARBA00022598"/>
    </source>
</evidence>
<keyword evidence="3" id="KW-0436">Ligase</keyword>
<keyword evidence="6" id="KW-0648">Protein biosynthesis</keyword>
<dbReference type="GO" id="GO:0006429">
    <property type="term" value="P:leucyl-tRNA aminoacylation"/>
    <property type="evidence" value="ECO:0007669"/>
    <property type="project" value="InterPro"/>
</dbReference>
<evidence type="ECO:0000256" key="5">
    <source>
        <dbReference type="ARBA" id="ARBA00022840"/>
    </source>
</evidence>
<dbReference type="RefSeq" id="WP_075049484.1">
    <property type="nucleotide sequence ID" value="NZ_CP006867.1"/>
</dbReference>
<keyword evidence="11" id="KW-1185">Reference proteome</keyword>
<evidence type="ECO:0000256" key="4">
    <source>
        <dbReference type="ARBA" id="ARBA00022741"/>
    </source>
</evidence>
<dbReference type="GeneID" id="30679863"/>
<dbReference type="STRING" id="940295.EYM_02315"/>
<dbReference type="Pfam" id="PF00133">
    <property type="entry name" value="tRNA-synt_1"/>
    <property type="match status" value="1"/>
</dbReference>
<comment type="similarity">
    <text evidence="1">Belongs to the class-I aminoacyl-tRNA synthetase family.</text>
</comment>
<keyword evidence="4" id="KW-0547">Nucleotide-binding</keyword>
<dbReference type="Gene3D" id="3.40.50.620">
    <property type="entry name" value="HUPs"/>
    <property type="match status" value="1"/>
</dbReference>
<keyword evidence="5" id="KW-0067">ATP-binding</keyword>
<dbReference type="AlphaFoldDB" id="A0A0U3FQX7"/>
<gene>
    <name evidence="10" type="ORF">EYM_02315</name>
</gene>
<keyword evidence="7" id="KW-0030">Aminoacyl-tRNA synthetase</keyword>
<sequence length="861" mass="98633">MNRRKFFVTAAFPYALPFDVNEMVTRLRAYVVADLYARYHDLMGEEVLFPMGFHYSGTPIVSFYESVLKGDEEALSKLRSLGIDPSEVDSPKKLADLMAIKIKQLLESLQVSPNWEYSFTTEDPGYKSFVKWILSKLLDKEYIIKGEYPVPWDPVEEIPVSHHDTKGFVIPKIGSYFLLLFEADPNLYFPAALRPELVFGVTNLWIHPRARYVEVDFNGKKFIVSEKAAFKLRHQFEGVVELGPVNPEEWVGEYVRNPITHEEIPILPSTHVDPNRGSGVVASVPKHNVSSYLMVKDLLSNPIILESFGLEPKKLQGRKVVEVEGEENLIEKLLRKYDPEEAERKLISIERSKGKIVCETVVDSLKVDGFLRGLIETVICDKPLDQVQEVIRNAATNAGLAITMYDVLNGPIYSRFGNEVVVKVLRDQWFLDYDNPKWKEETLEALGMSEFWPRDAKRVVIESVKGMRKRAFTTSKGMGTEWDGKIVDSLTDSTLYYLFYPLAPYLKNKELSESDWDYLILGIGSPSNNELKELRKKLISWMPLDLRIVYEGLLRSHVTYMFFHHAAILPPTQVPREVFVTGEAQVNQVDLWKLEGLAFRLLLLTKTKPENPFKSTDLEQEVKTVTNLINEIRALASKIQVARKNLDEIDVWLVSQAVKLQDEFKELLDKNMVREASILATSKAKRVLERYLERLKDKGLMPSEEAKKFVDAWSSILYPVLPSLAEEIGSMKPVEGERNYSVEAKEWYYDLLLDRLEDARGGKVKIKVAPHDKLIALLDAIEAIDEGAWEDLESLPKEIVMQAHKLSSEAREIIRYIDEEKMVKELSEELKRRLGIEEIEVEVDETVNPLEPKVEKIKSSS</sequence>
<dbReference type="SUPFAM" id="SSF50677">
    <property type="entry name" value="ValRS/IleRS/LeuRS editing domain"/>
    <property type="match status" value="1"/>
</dbReference>
<dbReference type="InterPro" id="IPR014729">
    <property type="entry name" value="Rossmann-like_a/b/a_fold"/>
</dbReference>
<evidence type="ECO:0000313" key="11">
    <source>
        <dbReference type="Proteomes" id="UP000060778"/>
    </source>
</evidence>
<dbReference type="OrthoDB" id="382186at2157"/>
<feature type="domain" description="Aminoacyl-tRNA synthetase class Ia" evidence="9">
    <location>
        <begin position="31"/>
        <end position="460"/>
    </location>
</feature>
<evidence type="ECO:0000256" key="7">
    <source>
        <dbReference type="ARBA" id="ARBA00023146"/>
    </source>
</evidence>
<evidence type="ECO:0000313" key="10">
    <source>
        <dbReference type="EMBL" id="ALU12311.1"/>
    </source>
</evidence>
<evidence type="ECO:0000256" key="2">
    <source>
        <dbReference type="ARBA" id="ARBA00013164"/>
    </source>
</evidence>
<dbReference type="Gene3D" id="3.90.740.10">
    <property type="entry name" value="Valyl/Leucyl/Isoleucyl-tRNA synthetase, editing domain"/>
    <property type="match status" value="1"/>
</dbReference>
<proteinExistence type="inferred from homology"/>
<dbReference type="PANTHER" id="PTHR45794:SF1">
    <property type="entry name" value="LEUCINE--TRNA LIGASE, CYTOPLASMIC"/>
    <property type="match status" value="1"/>
</dbReference>
<dbReference type="GO" id="GO:0005524">
    <property type="term" value="F:ATP binding"/>
    <property type="evidence" value="ECO:0007669"/>
    <property type="project" value="UniProtKB-KW"/>
</dbReference>
<dbReference type="PANTHER" id="PTHR45794">
    <property type="entry name" value="LEUCYL-TRNA SYNTHETASE"/>
    <property type="match status" value="1"/>
</dbReference>
<dbReference type="EC" id="6.1.1.4" evidence="2"/>
<dbReference type="GO" id="GO:0002161">
    <property type="term" value="F:aminoacyl-tRNA deacylase activity"/>
    <property type="evidence" value="ECO:0007669"/>
    <property type="project" value="InterPro"/>
</dbReference>
<dbReference type="Proteomes" id="UP000060778">
    <property type="component" value="Chromosome"/>
</dbReference>
<dbReference type="GO" id="GO:0004823">
    <property type="term" value="F:leucine-tRNA ligase activity"/>
    <property type="evidence" value="ECO:0007669"/>
    <property type="project" value="UniProtKB-EC"/>
</dbReference>
<reference evidence="10 11" key="1">
    <citation type="submission" date="2013-11" db="EMBL/GenBank/DDBJ databases">
        <title>Comparative genomics of Ignicoccus.</title>
        <authorList>
            <person name="Podar M."/>
        </authorList>
    </citation>
    <scope>NUCLEOTIDE SEQUENCE [LARGE SCALE GENOMIC DNA]</scope>
    <source>
        <strain evidence="10 11">DSM 13165</strain>
    </source>
</reference>
<evidence type="ECO:0000256" key="1">
    <source>
        <dbReference type="ARBA" id="ARBA00005594"/>
    </source>
</evidence>
<dbReference type="InterPro" id="IPR009008">
    <property type="entry name" value="Val/Leu/Ile-tRNA-synth_edit"/>
</dbReference>